<feature type="DNA-binding region" description="H-T-H motif" evidence="4">
    <location>
        <begin position="32"/>
        <end position="51"/>
    </location>
</feature>
<proteinExistence type="predicted"/>
<dbReference type="Pfam" id="PF00440">
    <property type="entry name" value="TetR_N"/>
    <property type="match status" value="1"/>
</dbReference>
<evidence type="ECO:0000313" key="7">
    <source>
        <dbReference type="Proteomes" id="UP001279642"/>
    </source>
</evidence>
<keyword evidence="2 4" id="KW-0238">DNA-binding</keyword>
<dbReference type="InterPro" id="IPR009057">
    <property type="entry name" value="Homeodomain-like_sf"/>
</dbReference>
<dbReference type="InterPro" id="IPR001647">
    <property type="entry name" value="HTH_TetR"/>
</dbReference>
<evidence type="ECO:0000256" key="1">
    <source>
        <dbReference type="ARBA" id="ARBA00023015"/>
    </source>
</evidence>
<dbReference type="SUPFAM" id="SSF46689">
    <property type="entry name" value="Homeodomain-like"/>
    <property type="match status" value="1"/>
</dbReference>
<keyword evidence="3" id="KW-0804">Transcription</keyword>
<name>A0ABU5EFB4_9PROT</name>
<dbReference type="PANTHER" id="PTHR47506:SF7">
    <property type="entry name" value="TRANSCRIPTIONAL REGULATORY PROTEIN"/>
    <property type="match status" value="1"/>
</dbReference>
<sequence>MKVSREQAAANRERIVETAARLFREKGFDGIGVADLMKSAGMTHGGFYGHFASKDSLAAEACARAMETSLLEWEKRVAAASEKAASEKPGAEKTAAAALEALVMSYLSTAHRDNPGKGCVLPALASEAGRQGGAVRRAVTIGTKSMIDRLASLLPGRSAAATRGKAMVAIAGMVGAIVLARAVEDEELSADILRSMARSITVPHNKREAR</sequence>
<evidence type="ECO:0000256" key="4">
    <source>
        <dbReference type="PROSITE-ProRule" id="PRU00335"/>
    </source>
</evidence>
<dbReference type="InterPro" id="IPR011075">
    <property type="entry name" value="TetR_C"/>
</dbReference>
<dbReference type="Proteomes" id="UP001279642">
    <property type="component" value="Unassembled WGS sequence"/>
</dbReference>
<dbReference type="SUPFAM" id="SSF48498">
    <property type="entry name" value="Tetracyclin repressor-like, C-terminal domain"/>
    <property type="match status" value="1"/>
</dbReference>
<dbReference type="RefSeq" id="WP_320509864.1">
    <property type="nucleotide sequence ID" value="NZ_JAXCLW010000006.1"/>
</dbReference>
<feature type="domain" description="HTH tetR-type" evidence="5">
    <location>
        <begin position="9"/>
        <end position="69"/>
    </location>
</feature>
<dbReference type="InterPro" id="IPR036271">
    <property type="entry name" value="Tet_transcr_reg_TetR-rel_C_sf"/>
</dbReference>
<evidence type="ECO:0000256" key="3">
    <source>
        <dbReference type="ARBA" id="ARBA00023163"/>
    </source>
</evidence>
<dbReference type="PRINTS" id="PR00455">
    <property type="entry name" value="HTHTETR"/>
</dbReference>
<dbReference type="Gene3D" id="1.10.10.60">
    <property type="entry name" value="Homeodomain-like"/>
    <property type="match status" value="1"/>
</dbReference>
<dbReference type="Gene3D" id="1.10.357.10">
    <property type="entry name" value="Tetracycline Repressor, domain 2"/>
    <property type="match status" value="1"/>
</dbReference>
<protein>
    <submittedName>
        <fullName evidence="6">Helix-turn-helix domain-containing protein</fullName>
    </submittedName>
</protein>
<dbReference type="PANTHER" id="PTHR47506">
    <property type="entry name" value="TRANSCRIPTIONAL REGULATORY PROTEIN"/>
    <property type="match status" value="1"/>
</dbReference>
<evidence type="ECO:0000256" key="2">
    <source>
        <dbReference type="ARBA" id="ARBA00023125"/>
    </source>
</evidence>
<gene>
    <name evidence="6" type="ORF">SMD27_18245</name>
</gene>
<dbReference type="EMBL" id="JAXCLW010000006">
    <property type="protein sequence ID" value="MDY0884790.1"/>
    <property type="molecule type" value="Genomic_DNA"/>
</dbReference>
<dbReference type="PROSITE" id="PS50977">
    <property type="entry name" value="HTH_TETR_2"/>
    <property type="match status" value="1"/>
</dbReference>
<accession>A0ABU5EFB4</accession>
<dbReference type="Pfam" id="PF16925">
    <property type="entry name" value="TetR_C_13"/>
    <property type="match status" value="1"/>
</dbReference>
<evidence type="ECO:0000313" key="6">
    <source>
        <dbReference type="EMBL" id="MDY0884790.1"/>
    </source>
</evidence>
<keyword evidence="1" id="KW-0805">Transcription regulation</keyword>
<keyword evidence="7" id="KW-1185">Reference proteome</keyword>
<comment type="caution">
    <text evidence="6">The sequence shown here is derived from an EMBL/GenBank/DDBJ whole genome shotgun (WGS) entry which is preliminary data.</text>
</comment>
<organism evidence="6 7">
    <name type="scientific">Dongia soli</name>
    <dbReference type="NCBI Taxonomy" id="600628"/>
    <lineage>
        <taxon>Bacteria</taxon>
        <taxon>Pseudomonadati</taxon>
        <taxon>Pseudomonadota</taxon>
        <taxon>Alphaproteobacteria</taxon>
        <taxon>Rhodospirillales</taxon>
        <taxon>Dongiaceae</taxon>
        <taxon>Dongia</taxon>
    </lineage>
</organism>
<evidence type="ECO:0000259" key="5">
    <source>
        <dbReference type="PROSITE" id="PS50977"/>
    </source>
</evidence>
<reference evidence="6 7" key="1">
    <citation type="journal article" date="2016" name="Antonie Van Leeuwenhoek">
        <title>Dongia soli sp. nov., isolated from soil from Dokdo, Korea.</title>
        <authorList>
            <person name="Kim D.U."/>
            <person name="Lee H."/>
            <person name="Kim H."/>
            <person name="Kim S.G."/>
            <person name="Ka J.O."/>
        </authorList>
    </citation>
    <scope>NUCLEOTIDE SEQUENCE [LARGE SCALE GENOMIC DNA]</scope>
    <source>
        <strain evidence="6 7">D78</strain>
    </source>
</reference>